<evidence type="ECO:0000256" key="1">
    <source>
        <dbReference type="SAM" id="MobiDB-lite"/>
    </source>
</evidence>
<dbReference type="Proteomes" id="UP000001568">
    <property type="component" value="Chromosome 7"/>
</dbReference>
<dbReference type="Gene3D" id="3.40.1000.10">
    <property type="entry name" value="Mog1/PsbP, alpha/beta/alpha sandwich"/>
    <property type="match status" value="1"/>
</dbReference>
<keyword evidence="4" id="KW-1185">Reference proteome</keyword>
<proteinExistence type="predicted"/>
<dbReference type="GO" id="GO:0015979">
    <property type="term" value="P:photosynthesis"/>
    <property type="evidence" value="ECO:0007669"/>
    <property type="project" value="InterPro"/>
</dbReference>
<dbReference type="GO" id="GO:0009654">
    <property type="term" value="C:photosystem II oxygen evolving complex"/>
    <property type="evidence" value="ECO:0007669"/>
    <property type="project" value="InterPro"/>
</dbReference>
<organism evidence="3 4">
    <name type="scientific">Ostreococcus lucimarinus (strain CCE9901)</name>
    <dbReference type="NCBI Taxonomy" id="436017"/>
    <lineage>
        <taxon>Eukaryota</taxon>
        <taxon>Viridiplantae</taxon>
        <taxon>Chlorophyta</taxon>
        <taxon>Mamiellophyceae</taxon>
        <taxon>Mamiellales</taxon>
        <taxon>Bathycoccaceae</taxon>
        <taxon>Ostreococcus</taxon>
    </lineage>
</organism>
<feature type="region of interest" description="Disordered" evidence="1">
    <location>
        <begin position="1"/>
        <end position="43"/>
    </location>
</feature>
<dbReference type="OMA" id="YPVGWQE"/>
<dbReference type="PANTHER" id="PTHR31407">
    <property type="match status" value="1"/>
</dbReference>
<dbReference type="GO" id="GO:0005509">
    <property type="term" value="F:calcium ion binding"/>
    <property type="evidence" value="ECO:0007669"/>
    <property type="project" value="InterPro"/>
</dbReference>
<dbReference type="NCBIfam" id="NF040946">
    <property type="entry name" value="PSII_PsbP"/>
    <property type="match status" value="1"/>
</dbReference>
<evidence type="ECO:0000259" key="2">
    <source>
        <dbReference type="Pfam" id="PF01789"/>
    </source>
</evidence>
<dbReference type="GO" id="GO:0019898">
    <property type="term" value="C:extrinsic component of membrane"/>
    <property type="evidence" value="ECO:0007669"/>
    <property type="project" value="InterPro"/>
</dbReference>
<dbReference type="PANTHER" id="PTHR31407:SF4">
    <property type="entry name" value="PSBP-LIKE PROTEIN 1, CHLOROPLASTIC"/>
    <property type="match status" value="1"/>
</dbReference>
<accession>A4S079</accession>
<dbReference type="KEGG" id="olu:OSTLU_118778"/>
<dbReference type="eggNOG" id="ENOG502QU2U">
    <property type="taxonomic scope" value="Eukaryota"/>
</dbReference>
<protein>
    <submittedName>
        <fullName evidence="3">Lumenal PsbP-like protein</fullName>
    </submittedName>
</protein>
<dbReference type="Gramene" id="ABO96988">
    <property type="protein sequence ID" value="ABO96988"/>
    <property type="gene ID" value="OSTLU_118778"/>
</dbReference>
<sequence length="227" mass="24839">MRAATTTLAPARATTRRTRTTRTDARRAVTRAATKATTDVTTTTRRELAAKTLAAMALTATPTIGAFAGPAHALSGMNAVKDTREGYEFLYPVGWQEIQVDGQAAVYKDIIEPLESVALNVYPTQRESVKDIGTADEVAKTLVGKALTAPGAQAKVLATSERTDKDGHLYYQFEFVTKTQSYERHALTVVTVTQGKFYTLTTGSSEKRWKKMKERLLATVGSFSVYY</sequence>
<dbReference type="Pfam" id="PF01789">
    <property type="entry name" value="PsbP"/>
    <property type="match status" value="1"/>
</dbReference>
<dbReference type="SUPFAM" id="SSF55724">
    <property type="entry name" value="Mog1p/PsbP-like"/>
    <property type="match status" value="1"/>
</dbReference>
<dbReference type="GeneID" id="5002980"/>
<dbReference type="OrthoDB" id="2014109at2759"/>
<dbReference type="AlphaFoldDB" id="A4S079"/>
<name>A4S079_OSTLU</name>
<feature type="compositionally biased region" description="Low complexity" evidence="1">
    <location>
        <begin position="30"/>
        <end position="43"/>
    </location>
</feature>
<feature type="domain" description="PsbP C-terminal" evidence="2">
    <location>
        <begin position="76"/>
        <end position="225"/>
    </location>
</feature>
<reference evidence="3 4" key="1">
    <citation type="journal article" date="2007" name="Proc. Natl. Acad. Sci. U.S.A.">
        <title>The tiny eukaryote Ostreococcus provides genomic insights into the paradox of plankton speciation.</title>
        <authorList>
            <person name="Palenik B."/>
            <person name="Grimwood J."/>
            <person name="Aerts A."/>
            <person name="Rouze P."/>
            <person name="Salamov A."/>
            <person name="Putnam N."/>
            <person name="Dupont C."/>
            <person name="Jorgensen R."/>
            <person name="Derelle E."/>
            <person name="Rombauts S."/>
            <person name="Zhou K."/>
            <person name="Otillar R."/>
            <person name="Merchant S.S."/>
            <person name="Podell S."/>
            <person name="Gaasterland T."/>
            <person name="Napoli C."/>
            <person name="Gendler K."/>
            <person name="Manuell A."/>
            <person name="Tai V."/>
            <person name="Vallon O."/>
            <person name="Piganeau G."/>
            <person name="Jancek S."/>
            <person name="Heijde M."/>
            <person name="Jabbari K."/>
            <person name="Bowler C."/>
            <person name="Lohr M."/>
            <person name="Robbens S."/>
            <person name="Werner G."/>
            <person name="Dubchak I."/>
            <person name="Pazour G.J."/>
            <person name="Ren Q."/>
            <person name="Paulsen I."/>
            <person name="Delwiche C."/>
            <person name="Schmutz J."/>
            <person name="Rokhsar D."/>
            <person name="Van de Peer Y."/>
            <person name="Moreau H."/>
            <person name="Grigoriev I.V."/>
        </authorList>
    </citation>
    <scope>NUCLEOTIDE SEQUENCE [LARGE SCALE GENOMIC DNA]</scope>
    <source>
        <strain evidence="3 4">CCE9901</strain>
    </source>
</reference>
<feature type="compositionally biased region" description="Low complexity" evidence="1">
    <location>
        <begin position="1"/>
        <end position="13"/>
    </location>
</feature>
<dbReference type="HOGENOM" id="CLU_039569_1_2_1"/>
<dbReference type="InterPro" id="IPR016123">
    <property type="entry name" value="Mog1/PsbP_a/b/a-sand"/>
</dbReference>
<dbReference type="GO" id="GO:0098807">
    <property type="term" value="C:chloroplast thylakoid membrane protein complex"/>
    <property type="evidence" value="ECO:0007669"/>
    <property type="project" value="EnsemblPlants"/>
</dbReference>
<dbReference type="GO" id="GO:0031977">
    <property type="term" value="C:thylakoid lumen"/>
    <property type="evidence" value="ECO:0007669"/>
    <property type="project" value="EnsemblPlants"/>
</dbReference>
<gene>
    <name evidence="3" type="primary">PSBP3</name>
    <name evidence="3" type="ORF">OSTLU_118778</name>
</gene>
<evidence type="ECO:0000313" key="4">
    <source>
        <dbReference type="Proteomes" id="UP000001568"/>
    </source>
</evidence>
<evidence type="ECO:0000313" key="3">
    <source>
        <dbReference type="EMBL" id="ABO96988.1"/>
    </source>
</evidence>
<dbReference type="InterPro" id="IPR002683">
    <property type="entry name" value="PsbP_C"/>
</dbReference>
<dbReference type="RefSeq" id="XP_001418695.1">
    <property type="nucleotide sequence ID" value="XM_001418658.1"/>
</dbReference>
<dbReference type="STRING" id="436017.A4S079"/>
<dbReference type="EMBL" id="CP000587">
    <property type="protein sequence ID" value="ABO96988.1"/>
    <property type="molecule type" value="Genomic_DNA"/>
</dbReference>